<gene>
    <name evidence="2" type="ORF">GCM10018785_05750</name>
</gene>
<proteinExistence type="predicted"/>
<comment type="caution">
    <text evidence="2">The sequence shown here is derived from an EMBL/GenBank/DDBJ whole genome shotgun (WGS) entry which is preliminary data.</text>
</comment>
<evidence type="ECO:0000313" key="3">
    <source>
        <dbReference type="Proteomes" id="UP000608024"/>
    </source>
</evidence>
<accession>A0A918Z6X4</accession>
<dbReference type="EMBL" id="BNBT01000005">
    <property type="protein sequence ID" value="GHE39026.1"/>
    <property type="molecule type" value="Genomic_DNA"/>
</dbReference>
<feature type="region of interest" description="Disordered" evidence="1">
    <location>
        <begin position="58"/>
        <end position="93"/>
    </location>
</feature>
<name>A0A918Z6X4_9ACTN</name>
<dbReference type="Proteomes" id="UP000608024">
    <property type="component" value="Unassembled WGS sequence"/>
</dbReference>
<reference evidence="2" key="1">
    <citation type="journal article" date="2014" name="Int. J. Syst. Evol. Microbiol.">
        <title>Complete genome sequence of Corynebacterium casei LMG S-19264T (=DSM 44701T), isolated from a smear-ripened cheese.</title>
        <authorList>
            <consortium name="US DOE Joint Genome Institute (JGI-PGF)"/>
            <person name="Walter F."/>
            <person name="Albersmeier A."/>
            <person name="Kalinowski J."/>
            <person name="Ruckert C."/>
        </authorList>
    </citation>
    <scope>NUCLEOTIDE SEQUENCE</scope>
    <source>
        <strain evidence="2">JCM 4784</strain>
    </source>
</reference>
<organism evidence="2 3">
    <name type="scientific">Streptomyces longispororuber</name>
    <dbReference type="NCBI Taxonomy" id="68230"/>
    <lineage>
        <taxon>Bacteria</taxon>
        <taxon>Bacillati</taxon>
        <taxon>Actinomycetota</taxon>
        <taxon>Actinomycetes</taxon>
        <taxon>Kitasatosporales</taxon>
        <taxon>Streptomycetaceae</taxon>
        <taxon>Streptomyces</taxon>
    </lineage>
</organism>
<sequence>MGGRQGLVRLVVAGRPVQGDAEFEPGRFAPGGHPHGLEAAQRVAQALAAPGAAALQVRQGPHAHPRGVREPLLAQPGGRTQHAQELTEPARGR</sequence>
<evidence type="ECO:0000256" key="1">
    <source>
        <dbReference type="SAM" id="MobiDB-lite"/>
    </source>
</evidence>
<evidence type="ECO:0000313" key="2">
    <source>
        <dbReference type="EMBL" id="GHE39026.1"/>
    </source>
</evidence>
<reference evidence="2" key="2">
    <citation type="submission" date="2020-09" db="EMBL/GenBank/DDBJ databases">
        <authorList>
            <person name="Sun Q."/>
            <person name="Ohkuma M."/>
        </authorList>
    </citation>
    <scope>NUCLEOTIDE SEQUENCE</scope>
    <source>
        <strain evidence="2">JCM 4784</strain>
    </source>
</reference>
<dbReference type="AlphaFoldDB" id="A0A918Z6X4"/>
<protein>
    <submittedName>
        <fullName evidence="2">Uncharacterized protein</fullName>
    </submittedName>
</protein>
<keyword evidence="3" id="KW-1185">Reference proteome</keyword>